<evidence type="ECO:0000256" key="6">
    <source>
        <dbReference type="PIRSR" id="PIRSR003085-1"/>
    </source>
</evidence>
<feature type="active site" evidence="6">
    <location>
        <position position="358"/>
    </location>
</feature>
<sequence>MLTKPALTALFSRLHGAPFAIVWWDGSQRQFGQGNPLFILHFAQEPDFGSEDPILALGEAYMHGGLDIRGDWNALLDVLYRNRQLLDGPLARMASVVRTLDRMRLKQKQKANIAHHYDLGNDFYRLWLDDSMSYSCAYFARPDMTLAEAQQAKIDHTLVKLALAPDERLLDIGCGWGGLLIRAARQYGVCGVGITLSEEQAALARERVAEAGLADRIEIRLQDWLDLEPQPEFDKVVSVGMFEHVGHQHSARFFERVSHCLKPGGLMLLHTITGQADGGTNSWVEKYIFPGGEVPFPPQVLAHMQQHDFHLLAQESLRLHYARTLDCWLANYEAAIDQVRARFDETFCRMWYLYLKGCAAAFRAGGIDLHQYLVSLGPARHPPRTLSYWYGAPVERW</sequence>
<dbReference type="GO" id="GO:0032259">
    <property type="term" value="P:methylation"/>
    <property type="evidence" value="ECO:0007669"/>
    <property type="project" value="UniProtKB-KW"/>
</dbReference>
<dbReference type="InterPro" id="IPR029063">
    <property type="entry name" value="SAM-dependent_MTases_sf"/>
</dbReference>
<dbReference type="InterPro" id="IPR057206">
    <property type="entry name" value="DUF7884"/>
</dbReference>
<evidence type="ECO:0000256" key="5">
    <source>
        <dbReference type="ARBA" id="ARBA00023098"/>
    </source>
</evidence>
<dbReference type="EMBL" id="CP022115">
    <property type="protein sequence ID" value="ASJ26122.1"/>
    <property type="molecule type" value="Genomic_DNA"/>
</dbReference>
<protein>
    <submittedName>
        <fullName evidence="8">Cyclopropane-fatty-acyl-phospholipid synthase</fullName>
    </submittedName>
</protein>
<dbReference type="InterPro" id="IPR003333">
    <property type="entry name" value="CMAS"/>
</dbReference>
<dbReference type="PANTHER" id="PTHR43667:SF1">
    <property type="entry name" value="CYCLOPROPANE-FATTY-ACYL-PHOSPHOLIPID SYNTHASE"/>
    <property type="match status" value="1"/>
</dbReference>
<dbReference type="AlphaFoldDB" id="A0A248LN78"/>
<dbReference type="PIRSF" id="PIRSF003085">
    <property type="entry name" value="CMAS"/>
    <property type="match status" value="1"/>
</dbReference>
<keyword evidence="2" id="KW-0489">Methyltransferase</keyword>
<dbReference type="Gene3D" id="3.40.50.150">
    <property type="entry name" value="Vaccinia Virus protein VP39"/>
    <property type="match status" value="1"/>
</dbReference>
<name>A0A248LN78_9NEIS</name>
<reference evidence="9" key="1">
    <citation type="submission" date="2017-06" db="EMBL/GenBank/DDBJ databases">
        <title>Whole genome sequence of Laribacter hongkongensis LHGZ1.</title>
        <authorList>
            <person name="Chen D."/>
            <person name="Wu H."/>
            <person name="Chen J."/>
        </authorList>
    </citation>
    <scope>NUCLEOTIDE SEQUENCE [LARGE SCALE GENOMIC DNA]</scope>
    <source>
        <strain evidence="9">LHGZ1</strain>
    </source>
</reference>
<dbReference type="Proteomes" id="UP000197424">
    <property type="component" value="Chromosome"/>
</dbReference>
<evidence type="ECO:0000256" key="3">
    <source>
        <dbReference type="ARBA" id="ARBA00022679"/>
    </source>
</evidence>
<gene>
    <name evidence="8" type="ORF">LHGZ1_3291</name>
</gene>
<evidence type="ECO:0000256" key="2">
    <source>
        <dbReference type="ARBA" id="ARBA00022603"/>
    </source>
</evidence>
<dbReference type="OrthoDB" id="9782855at2"/>
<evidence type="ECO:0000313" key="8">
    <source>
        <dbReference type="EMBL" id="ASJ26122.1"/>
    </source>
</evidence>
<dbReference type="SUPFAM" id="SSF53335">
    <property type="entry name" value="S-adenosyl-L-methionine-dependent methyltransferases"/>
    <property type="match status" value="1"/>
</dbReference>
<evidence type="ECO:0000259" key="7">
    <source>
        <dbReference type="Pfam" id="PF25371"/>
    </source>
</evidence>
<dbReference type="CDD" id="cd02440">
    <property type="entry name" value="AdoMet_MTases"/>
    <property type="match status" value="1"/>
</dbReference>
<dbReference type="Pfam" id="PF25371">
    <property type="entry name" value="DUF7884"/>
    <property type="match status" value="1"/>
</dbReference>
<dbReference type="PANTHER" id="PTHR43667">
    <property type="entry name" value="CYCLOPROPANE-FATTY-ACYL-PHOSPHOLIPID SYNTHASE"/>
    <property type="match status" value="1"/>
</dbReference>
<evidence type="ECO:0000256" key="4">
    <source>
        <dbReference type="ARBA" id="ARBA00022691"/>
    </source>
</evidence>
<feature type="domain" description="DUF7884" evidence="7">
    <location>
        <begin position="8"/>
        <end position="84"/>
    </location>
</feature>
<evidence type="ECO:0000313" key="9">
    <source>
        <dbReference type="Proteomes" id="UP000197424"/>
    </source>
</evidence>
<dbReference type="GO" id="GO:0008610">
    <property type="term" value="P:lipid biosynthetic process"/>
    <property type="evidence" value="ECO:0007669"/>
    <property type="project" value="InterPro"/>
</dbReference>
<comment type="similarity">
    <text evidence="1">Belongs to the CFA/CMAS family.</text>
</comment>
<organism evidence="8 9">
    <name type="scientific">Laribacter hongkongensis</name>
    <dbReference type="NCBI Taxonomy" id="168471"/>
    <lineage>
        <taxon>Bacteria</taxon>
        <taxon>Pseudomonadati</taxon>
        <taxon>Pseudomonadota</taxon>
        <taxon>Betaproteobacteria</taxon>
        <taxon>Neisseriales</taxon>
        <taxon>Aquaspirillaceae</taxon>
        <taxon>Laribacter</taxon>
    </lineage>
</organism>
<dbReference type="RefSeq" id="WP_088861705.1">
    <property type="nucleotide sequence ID" value="NZ_CP022115.1"/>
</dbReference>
<dbReference type="GO" id="GO:0008168">
    <property type="term" value="F:methyltransferase activity"/>
    <property type="evidence" value="ECO:0007669"/>
    <property type="project" value="UniProtKB-KW"/>
</dbReference>
<evidence type="ECO:0000256" key="1">
    <source>
        <dbReference type="ARBA" id="ARBA00010815"/>
    </source>
</evidence>
<keyword evidence="4" id="KW-0949">S-adenosyl-L-methionine</keyword>
<keyword evidence="3" id="KW-0808">Transferase</keyword>
<keyword evidence="5" id="KW-0443">Lipid metabolism</keyword>
<dbReference type="InterPro" id="IPR050723">
    <property type="entry name" value="CFA/CMAS"/>
</dbReference>
<accession>A0A248LN78</accession>
<dbReference type="Pfam" id="PF02353">
    <property type="entry name" value="CMAS"/>
    <property type="match status" value="1"/>
</dbReference>
<proteinExistence type="inferred from homology"/>